<dbReference type="KEGG" id="caqa:MICH65_0132"/>
<dbReference type="InterPro" id="IPR036567">
    <property type="entry name" value="RHF-like"/>
</dbReference>
<dbReference type="Proteomes" id="UP000463983">
    <property type="component" value="Chromosome"/>
</dbReference>
<organism evidence="1 2">
    <name type="scientific">Candidatus Chazhemtobacterium aquaticus</name>
    <dbReference type="NCBI Taxonomy" id="2715735"/>
    <lineage>
        <taxon>Bacteria</taxon>
        <taxon>Candidatus Chazhemtobacteraceae</taxon>
        <taxon>Candidatus Chazhemtobacterium</taxon>
    </lineage>
</organism>
<name>A0A857N6Z9_9BACT</name>
<sequence>MELPGKRIFAEGKGKDLIKTVVEVREKVKRQIKGHVERLRGN</sequence>
<keyword evidence="2" id="KW-1185">Reference proteome</keyword>
<accession>A0A857N6Z9</accession>
<evidence type="ECO:0000313" key="2">
    <source>
        <dbReference type="Proteomes" id="UP000463983"/>
    </source>
</evidence>
<gene>
    <name evidence="1" type="ORF">MICH65_0132</name>
</gene>
<dbReference type="EMBL" id="CP047901">
    <property type="protein sequence ID" value="QHO63113.1"/>
    <property type="molecule type" value="Genomic_DNA"/>
</dbReference>
<dbReference type="AlphaFoldDB" id="A0A857N6Z9"/>
<reference evidence="2" key="1">
    <citation type="journal article" date="2020" name="Microorganisms">
        <title>Complete Genome of a Member of a New Bacterial Lineage in the Microgenomates Group Reveals an Unusual Nucleotide Composition Disparity Between Two Strands of DNA and Limited Metabolic Potential.</title>
        <authorList>
            <person name="Kadnikov V.V."/>
            <person name="Mardanov A.V."/>
            <person name="Beletsky A.V."/>
            <person name="Karnachuk O.V."/>
            <person name="Ravin N.V."/>
        </authorList>
    </citation>
    <scope>NUCLEOTIDE SEQUENCE [LARGE SCALE GENOMIC DNA]</scope>
</reference>
<protein>
    <submittedName>
        <fullName evidence="1">Uncharacterized protein</fullName>
    </submittedName>
</protein>
<evidence type="ECO:0000313" key="1">
    <source>
        <dbReference type="EMBL" id="QHO63113.1"/>
    </source>
</evidence>
<dbReference type="Gene3D" id="3.30.160.100">
    <property type="entry name" value="Ribosome hibernation promotion factor-like"/>
    <property type="match status" value="1"/>
</dbReference>
<proteinExistence type="predicted"/>